<dbReference type="SUPFAM" id="SSF47336">
    <property type="entry name" value="ACP-like"/>
    <property type="match status" value="1"/>
</dbReference>
<sequence>MDKIESWIREYFREEGVTELDAERPLFEQVDSFHVVGFMLACEETYDCFRAMGADAFTGLTLGRIAALIDEARAA</sequence>
<keyword evidence="2" id="KW-1185">Reference proteome</keyword>
<dbReference type="Proteomes" id="UP000322079">
    <property type="component" value="Chromosome"/>
</dbReference>
<dbReference type="EMBL" id="CP043473">
    <property type="protein sequence ID" value="QEL56621.1"/>
    <property type="molecule type" value="Genomic_DNA"/>
</dbReference>
<accession>A0A5C1DIQ3</accession>
<organism evidence="1 2">
    <name type="scientific">Chromobacterium paludis</name>
    <dbReference type="NCBI Taxonomy" id="2605945"/>
    <lineage>
        <taxon>Bacteria</taxon>
        <taxon>Pseudomonadati</taxon>
        <taxon>Pseudomonadota</taxon>
        <taxon>Betaproteobacteria</taxon>
        <taxon>Neisseriales</taxon>
        <taxon>Chromobacteriaceae</taxon>
        <taxon>Chromobacterium</taxon>
    </lineage>
</organism>
<protein>
    <recommendedName>
        <fullName evidence="3">Acyl carrier protein</fullName>
    </recommendedName>
</protein>
<dbReference type="InterPro" id="IPR036736">
    <property type="entry name" value="ACP-like_sf"/>
</dbReference>
<evidence type="ECO:0000313" key="1">
    <source>
        <dbReference type="EMBL" id="QEL56621.1"/>
    </source>
</evidence>
<dbReference type="KEGG" id="chrm:FYK34_14120"/>
<dbReference type="Gene3D" id="1.10.1200.10">
    <property type="entry name" value="ACP-like"/>
    <property type="match status" value="1"/>
</dbReference>
<dbReference type="RefSeq" id="WP_149297449.1">
    <property type="nucleotide sequence ID" value="NZ_CP043473.1"/>
</dbReference>
<proteinExistence type="predicted"/>
<name>A0A5C1DIQ3_9NEIS</name>
<evidence type="ECO:0008006" key="3">
    <source>
        <dbReference type="Google" id="ProtNLM"/>
    </source>
</evidence>
<gene>
    <name evidence="1" type="ORF">FYK34_14120</name>
</gene>
<reference evidence="1 2" key="1">
    <citation type="submission" date="2019-08" db="EMBL/GenBank/DDBJ databases">
        <title>Chromobacterium paludis, a novel bacterium isolated from a Maryland marsh pond.</title>
        <authorList>
            <person name="Blackburn M.B."/>
            <person name="Gundersen-Rindal D.E."/>
        </authorList>
    </citation>
    <scope>NUCLEOTIDE SEQUENCE [LARGE SCALE GENOMIC DNA]</scope>
    <source>
        <strain evidence="2">IIBBL 257-1</strain>
    </source>
</reference>
<dbReference type="AlphaFoldDB" id="A0A5C1DIQ3"/>
<evidence type="ECO:0000313" key="2">
    <source>
        <dbReference type="Proteomes" id="UP000322079"/>
    </source>
</evidence>